<evidence type="ECO:0000256" key="1">
    <source>
        <dbReference type="ARBA" id="ARBA00005993"/>
    </source>
</evidence>
<keyword evidence="4" id="KW-0862">Zinc</keyword>
<dbReference type="GO" id="GO:0045944">
    <property type="term" value="P:positive regulation of transcription by RNA polymerase II"/>
    <property type="evidence" value="ECO:0007669"/>
    <property type="project" value="TreeGrafter"/>
</dbReference>
<dbReference type="AlphaFoldDB" id="A0A221CB12"/>
<dbReference type="GO" id="GO:0000978">
    <property type="term" value="F:RNA polymerase II cis-regulatory region sequence-specific DNA binding"/>
    <property type="evidence" value="ECO:0007669"/>
    <property type="project" value="TreeGrafter"/>
</dbReference>
<dbReference type="EMBL" id="MF360862">
    <property type="protein sequence ID" value="ASL70546.1"/>
    <property type="molecule type" value="Genomic_DNA"/>
</dbReference>
<reference evidence="11" key="2">
    <citation type="submission" date="2017-06" db="EMBL/GenBank/DDBJ databases">
        <authorList>
            <person name="Kim H.J."/>
            <person name="Triplett B.A."/>
        </authorList>
    </citation>
    <scope>NUCLEOTIDE SEQUENCE</scope>
</reference>
<keyword evidence="9" id="KW-0539">Nucleus</keyword>
<sequence length="400" mass="47268">MSKILSDEEVFKALSYEYFLNNQRSVREQFQNKFNFGQCKVCSDKATGIHYGTSSCEGCKGFFKRSILKHKKYVCRGQKNCRIYPKQRKKCKYCRWNLCIKAGMSLKCVRMGRIPNHMKIIKPKIELKNPNYFISLQYMLKLSKLDHIFKEAKAILPQTYNSEKFLNESTENQIIVLSLLRDKSLQIFSEQTKEFESQEIRALKLIENGYETNQFELGPEQVELLKKKDLSFLETHARSMFRIIEDLPGFQRFSKDDVRALINANFFTILGFRTVRLFINGDYFFMLDSNCQMNGKVFGLIMGEKIRDNLFKYYSDLSLLRLTNQEIGLLIPFSMSLLTFNVDNKRLLNEINEYYLRALYKEFSLNRRTREFLENFAKVVANGPKINKMCQDIWLEDFKI</sequence>
<keyword evidence="7" id="KW-0804">Transcription</keyword>
<dbReference type="SUPFAM" id="SSF48508">
    <property type="entry name" value="Nuclear receptor ligand-binding domain"/>
    <property type="match status" value="1"/>
</dbReference>
<dbReference type="CDD" id="cd06916">
    <property type="entry name" value="NR_DBD_like"/>
    <property type="match status" value="1"/>
</dbReference>
<dbReference type="PROSITE" id="PS51030">
    <property type="entry name" value="NUCLEAR_REC_DBD_2"/>
    <property type="match status" value="1"/>
</dbReference>
<dbReference type="InterPro" id="IPR050234">
    <property type="entry name" value="Nuclear_hormone_rcpt_NR1"/>
</dbReference>
<comment type="similarity">
    <text evidence="1">Belongs to the nuclear hormone receptor family.</text>
</comment>
<keyword evidence="5" id="KW-0805">Transcription regulation</keyword>
<dbReference type="InterPro" id="IPR013088">
    <property type="entry name" value="Znf_NHR/GATA"/>
</dbReference>
<dbReference type="Gene3D" id="3.30.50.10">
    <property type="entry name" value="Erythroid Transcription Factor GATA-1, subunit A"/>
    <property type="match status" value="1"/>
</dbReference>
<dbReference type="PANTHER" id="PTHR24082">
    <property type="entry name" value="NUCLEAR HORMONE RECEPTOR"/>
    <property type="match status" value="1"/>
</dbReference>
<evidence type="ECO:0000313" key="11">
    <source>
        <dbReference type="EMBL" id="ASL70546.1"/>
    </source>
</evidence>
<dbReference type="Gene3D" id="1.10.565.10">
    <property type="entry name" value="Retinoid X Receptor"/>
    <property type="match status" value="1"/>
</dbReference>
<evidence type="ECO:0000256" key="7">
    <source>
        <dbReference type="ARBA" id="ARBA00023163"/>
    </source>
</evidence>
<protein>
    <submittedName>
        <fullName evidence="11">Nuclear receptor</fullName>
    </submittedName>
</protein>
<dbReference type="SUPFAM" id="SSF57716">
    <property type="entry name" value="Glucocorticoid receptor-like (DNA-binding domain)"/>
    <property type="match status" value="1"/>
</dbReference>
<dbReference type="GO" id="GO:0004879">
    <property type="term" value="F:nuclear receptor activity"/>
    <property type="evidence" value="ECO:0007669"/>
    <property type="project" value="TreeGrafter"/>
</dbReference>
<dbReference type="SMART" id="SM00399">
    <property type="entry name" value="ZnF_C4"/>
    <property type="match status" value="1"/>
</dbReference>
<dbReference type="PANTHER" id="PTHR24082:SF473">
    <property type="entry name" value="ECDYSONE-INDUCED PROTEIN 75B, ISOFORM B"/>
    <property type="match status" value="1"/>
</dbReference>
<dbReference type="Pfam" id="PF00105">
    <property type="entry name" value="zf-C4"/>
    <property type="match status" value="1"/>
</dbReference>
<reference evidence="11" key="1">
    <citation type="journal article" date="2017" name="Gen. Comp. Endocrinol.">
        <title>Genome-wide identification of nuclear receptor (NR) genes and the evolutionary significance of the NR1O subfamily in the monogonont rotifer Brachionus spp.</title>
        <authorList>
            <person name="Kim D.H."/>
            <person name="Kim H.S."/>
            <person name="Hwang D.S."/>
            <person name="Kim H.J."/>
            <person name="Hagiwara A."/>
            <person name="Lee J.S."/>
            <person name="Jeong C.B."/>
        </authorList>
    </citation>
    <scope>NUCLEOTIDE SEQUENCE</scope>
</reference>
<dbReference type="GO" id="GO:0000122">
    <property type="term" value="P:negative regulation of transcription by RNA polymerase II"/>
    <property type="evidence" value="ECO:0007669"/>
    <property type="project" value="TreeGrafter"/>
</dbReference>
<evidence type="ECO:0000256" key="6">
    <source>
        <dbReference type="ARBA" id="ARBA00023125"/>
    </source>
</evidence>
<dbReference type="GO" id="GO:0009755">
    <property type="term" value="P:hormone-mediated signaling pathway"/>
    <property type="evidence" value="ECO:0007669"/>
    <property type="project" value="TreeGrafter"/>
</dbReference>
<accession>A0A221CB12</accession>
<dbReference type="GO" id="GO:0030154">
    <property type="term" value="P:cell differentiation"/>
    <property type="evidence" value="ECO:0007669"/>
    <property type="project" value="TreeGrafter"/>
</dbReference>
<keyword evidence="6" id="KW-0238">DNA-binding</keyword>
<keyword evidence="2" id="KW-0479">Metal-binding</keyword>
<evidence type="ECO:0000259" key="10">
    <source>
        <dbReference type="PROSITE" id="PS51030"/>
    </source>
</evidence>
<evidence type="ECO:0000256" key="2">
    <source>
        <dbReference type="ARBA" id="ARBA00022723"/>
    </source>
</evidence>
<dbReference type="GO" id="GO:0008270">
    <property type="term" value="F:zinc ion binding"/>
    <property type="evidence" value="ECO:0007669"/>
    <property type="project" value="UniProtKB-KW"/>
</dbReference>
<dbReference type="PRINTS" id="PR00047">
    <property type="entry name" value="STROIDFINGER"/>
</dbReference>
<evidence type="ECO:0000256" key="8">
    <source>
        <dbReference type="ARBA" id="ARBA00023170"/>
    </source>
</evidence>
<feature type="domain" description="Nuclear receptor" evidence="10">
    <location>
        <begin position="36"/>
        <end position="111"/>
    </location>
</feature>
<keyword evidence="8 11" id="KW-0675">Receptor</keyword>
<organism evidence="11">
    <name type="scientific">Brachionus calyciflorus</name>
    <dbReference type="NCBI Taxonomy" id="104777"/>
    <lineage>
        <taxon>Eukaryota</taxon>
        <taxon>Metazoa</taxon>
        <taxon>Spiralia</taxon>
        <taxon>Gnathifera</taxon>
        <taxon>Rotifera</taxon>
        <taxon>Eurotatoria</taxon>
        <taxon>Monogononta</taxon>
        <taxon>Pseudotrocha</taxon>
        <taxon>Ploima</taxon>
        <taxon>Brachionidae</taxon>
        <taxon>Brachionus</taxon>
    </lineage>
</organism>
<evidence type="ECO:0000256" key="9">
    <source>
        <dbReference type="ARBA" id="ARBA00023242"/>
    </source>
</evidence>
<name>A0A221CB12_9BILA</name>
<evidence type="ECO:0000256" key="3">
    <source>
        <dbReference type="ARBA" id="ARBA00022771"/>
    </source>
</evidence>
<dbReference type="InterPro" id="IPR001628">
    <property type="entry name" value="Znf_hrmn_rcpt"/>
</dbReference>
<dbReference type="InterPro" id="IPR035500">
    <property type="entry name" value="NHR-like_dom_sf"/>
</dbReference>
<dbReference type="PROSITE" id="PS00031">
    <property type="entry name" value="NUCLEAR_REC_DBD_1"/>
    <property type="match status" value="1"/>
</dbReference>
<dbReference type="FunFam" id="3.30.50.10:FF:000030">
    <property type="entry name" value="Nuclear Hormone Receptor family"/>
    <property type="match status" value="1"/>
</dbReference>
<evidence type="ECO:0000256" key="4">
    <source>
        <dbReference type="ARBA" id="ARBA00022833"/>
    </source>
</evidence>
<proteinExistence type="inferred from homology"/>
<evidence type="ECO:0000256" key="5">
    <source>
        <dbReference type="ARBA" id="ARBA00023015"/>
    </source>
</evidence>
<keyword evidence="3" id="KW-0863">Zinc-finger</keyword>